<keyword evidence="5" id="KW-0963">Cytoplasm</keyword>
<dbReference type="Proteomes" id="UP000032266">
    <property type="component" value="Chromosome"/>
</dbReference>
<dbReference type="InterPro" id="IPR001537">
    <property type="entry name" value="SpoU_MeTrfase"/>
</dbReference>
<gene>
    <name evidence="5" type="primary">trmJ</name>
    <name evidence="7" type="ORF">YC6258_03229</name>
</gene>
<dbReference type="PANTHER" id="PTHR42786">
    <property type="entry name" value="TRNA/RRNA METHYLTRANSFERASE"/>
    <property type="match status" value="1"/>
</dbReference>
<evidence type="ECO:0000256" key="5">
    <source>
        <dbReference type="RuleBase" id="RU362024"/>
    </source>
</evidence>
<keyword evidence="4 5" id="KW-0949">S-adenosyl-L-methionine</keyword>
<keyword evidence="5" id="KW-0819">tRNA processing</keyword>
<comment type="similarity">
    <text evidence="1">Belongs to the class IV-like SAM-binding methyltransferase superfamily. RNA methyltransferase TrmH family.</text>
</comment>
<comment type="subunit">
    <text evidence="5">Homodimer.</text>
</comment>
<sequence length="238" mass="27285">MLDNIRIVLVQTYHPGNIGSAARAMKNMGLKNLWLVNPVDFPSEQATAMAANAEDILESAQIVSSLADAIEDCGMVVGTSARERSFNLPSLLPGQCASQMISETRKYPVALVFGRERMGLHNDEIQQCHFQVNIPANPEYPVLNIAQAIQILSYELFQHSREVRHTSYEEAEYPLHREIEHFYDHLEQVLLQLEVIRKNHPGNTMERFRRLFRRARLEKHEISLLRGVLRNIQSRLTD</sequence>
<dbReference type="STRING" id="1445510.YC6258_03229"/>
<evidence type="ECO:0000256" key="1">
    <source>
        <dbReference type="ARBA" id="ARBA00007228"/>
    </source>
</evidence>
<dbReference type="Pfam" id="PF00588">
    <property type="entry name" value="SpoU_methylase"/>
    <property type="match status" value="1"/>
</dbReference>
<dbReference type="InterPro" id="IPR029026">
    <property type="entry name" value="tRNA_m1G_MTases_N"/>
</dbReference>
<dbReference type="PATRIC" id="fig|1445510.3.peg.3193"/>
<keyword evidence="3" id="KW-0808">Transferase</keyword>
<dbReference type="GO" id="GO:0002128">
    <property type="term" value="P:tRNA nucleoside ribose methylation"/>
    <property type="evidence" value="ECO:0007669"/>
    <property type="project" value="TreeGrafter"/>
</dbReference>
<dbReference type="FunFam" id="3.40.1280.10:FF:000006">
    <property type="entry name" value="Uncharacterized tRNA/rRNA methyltransferase HI_0380"/>
    <property type="match status" value="1"/>
</dbReference>
<dbReference type="Gene3D" id="1.10.8.590">
    <property type="match status" value="1"/>
</dbReference>
<dbReference type="GO" id="GO:0005829">
    <property type="term" value="C:cytosol"/>
    <property type="evidence" value="ECO:0007669"/>
    <property type="project" value="TreeGrafter"/>
</dbReference>
<feature type="domain" description="tRNA/rRNA methyltransferase SpoU type" evidence="6">
    <location>
        <begin position="5"/>
        <end position="154"/>
    </location>
</feature>
<dbReference type="Gene3D" id="3.40.1280.10">
    <property type="match status" value="1"/>
</dbReference>
<name>A0A0C5V793_9GAMM</name>
<comment type="catalytic activity">
    <reaction evidence="5">
        <text>uridine(32) in tRNA + S-adenosyl-L-methionine = 2'-O-methyluridine(32) in tRNA + S-adenosyl-L-homocysteine + H(+)</text>
        <dbReference type="Rhea" id="RHEA:42936"/>
        <dbReference type="Rhea" id="RHEA-COMP:10107"/>
        <dbReference type="Rhea" id="RHEA-COMP:10290"/>
        <dbReference type="ChEBI" id="CHEBI:15378"/>
        <dbReference type="ChEBI" id="CHEBI:57856"/>
        <dbReference type="ChEBI" id="CHEBI:59789"/>
        <dbReference type="ChEBI" id="CHEBI:65315"/>
        <dbReference type="ChEBI" id="CHEBI:74478"/>
        <dbReference type="EC" id="2.1.1.200"/>
    </reaction>
</comment>
<dbReference type="InterPro" id="IPR004384">
    <property type="entry name" value="RNA_MeTrfase_TrmJ/LasT"/>
</dbReference>
<comment type="catalytic activity">
    <reaction evidence="5">
        <text>cytidine(32) in tRNA + S-adenosyl-L-methionine = 2'-O-methylcytidine(32) in tRNA + S-adenosyl-L-homocysteine + H(+)</text>
        <dbReference type="Rhea" id="RHEA:42932"/>
        <dbReference type="Rhea" id="RHEA-COMP:10288"/>
        <dbReference type="Rhea" id="RHEA-COMP:10289"/>
        <dbReference type="ChEBI" id="CHEBI:15378"/>
        <dbReference type="ChEBI" id="CHEBI:57856"/>
        <dbReference type="ChEBI" id="CHEBI:59789"/>
        <dbReference type="ChEBI" id="CHEBI:74495"/>
        <dbReference type="ChEBI" id="CHEBI:82748"/>
        <dbReference type="EC" id="2.1.1.200"/>
    </reaction>
</comment>
<dbReference type="SUPFAM" id="SSF75217">
    <property type="entry name" value="alpha/beta knot"/>
    <property type="match status" value="1"/>
</dbReference>
<accession>A0A0C5V793</accession>
<comment type="subcellular location">
    <subcellularLocation>
        <location evidence="5">Cytoplasm</location>
    </subcellularLocation>
</comment>
<dbReference type="EMBL" id="CP007142">
    <property type="protein sequence ID" value="AJQ95265.1"/>
    <property type="molecule type" value="Genomic_DNA"/>
</dbReference>
<dbReference type="GO" id="GO:0160206">
    <property type="term" value="F:tRNA (cytidine(32)/uridine(32)-2'-O)-methyltransferase activity"/>
    <property type="evidence" value="ECO:0007669"/>
    <property type="project" value="UniProtKB-EC"/>
</dbReference>
<dbReference type="HOGENOM" id="CLU_056931_0_1_6"/>
<dbReference type="OrthoDB" id="9806346at2"/>
<keyword evidence="8" id="KW-1185">Reference proteome</keyword>
<dbReference type="PIRSF" id="PIRSF004808">
    <property type="entry name" value="LasT"/>
    <property type="match status" value="1"/>
</dbReference>
<dbReference type="AlphaFoldDB" id="A0A0C5V793"/>
<comment type="function">
    <text evidence="5">Catalyzes the formation of 2'O-methylated cytidine (Cm32) or 2'O-methylated uridine (Um32) at position 32 in tRNA.</text>
</comment>
<dbReference type="NCBIfam" id="NF011694">
    <property type="entry name" value="PRK15114.1"/>
    <property type="match status" value="1"/>
</dbReference>
<evidence type="ECO:0000313" key="8">
    <source>
        <dbReference type="Proteomes" id="UP000032266"/>
    </source>
</evidence>
<reference evidence="7 8" key="1">
    <citation type="submission" date="2014-01" db="EMBL/GenBank/DDBJ databases">
        <title>Full genme sequencing of cellulolytic bacterium Gynuella sunshinyii YC6258T gen. nov., sp. nov.</title>
        <authorList>
            <person name="Khan H."/>
            <person name="Chung E.J."/>
            <person name="Chung Y.R."/>
        </authorList>
    </citation>
    <scope>NUCLEOTIDE SEQUENCE [LARGE SCALE GENOMIC DNA]</scope>
    <source>
        <strain evidence="7 8">YC6258</strain>
    </source>
</reference>
<evidence type="ECO:0000256" key="3">
    <source>
        <dbReference type="ARBA" id="ARBA00022679"/>
    </source>
</evidence>
<dbReference type="CDD" id="cd18093">
    <property type="entry name" value="SpoU-like_TrmJ"/>
    <property type="match status" value="1"/>
</dbReference>
<dbReference type="GO" id="GO:0003723">
    <property type="term" value="F:RNA binding"/>
    <property type="evidence" value="ECO:0007669"/>
    <property type="project" value="InterPro"/>
</dbReference>
<keyword evidence="2 5" id="KW-0489">Methyltransferase</keyword>
<evidence type="ECO:0000259" key="6">
    <source>
        <dbReference type="Pfam" id="PF00588"/>
    </source>
</evidence>
<dbReference type="PANTHER" id="PTHR42786:SF2">
    <property type="entry name" value="TRNA (CYTIDINE_URIDINE-2'-O-)-METHYLTRANSFERASE TRMJ"/>
    <property type="match status" value="1"/>
</dbReference>
<dbReference type="RefSeq" id="WP_044617601.1">
    <property type="nucleotide sequence ID" value="NZ_CP007142.1"/>
</dbReference>
<evidence type="ECO:0000256" key="4">
    <source>
        <dbReference type="ARBA" id="ARBA00022691"/>
    </source>
</evidence>
<organism evidence="7 8">
    <name type="scientific">Gynuella sunshinyii YC6258</name>
    <dbReference type="NCBI Taxonomy" id="1445510"/>
    <lineage>
        <taxon>Bacteria</taxon>
        <taxon>Pseudomonadati</taxon>
        <taxon>Pseudomonadota</taxon>
        <taxon>Gammaproteobacteria</taxon>
        <taxon>Oceanospirillales</taxon>
        <taxon>Saccharospirillaceae</taxon>
        <taxon>Gynuella</taxon>
    </lineage>
</organism>
<dbReference type="NCBIfam" id="TIGR00050">
    <property type="entry name" value="rRNA_methyl_1"/>
    <property type="match status" value="1"/>
</dbReference>
<dbReference type="EC" id="2.1.1.200" evidence="5"/>
<protein>
    <recommendedName>
        <fullName evidence="5">tRNA (cytidine/uridine-2'-O-)-methyltransferase TrmJ</fullName>
        <ecNumber evidence="5">2.1.1.200</ecNumber>
    </recommendedName>
    <alternativeName>
        <fullName evidence="5">tRNA (cytidine(32)/uridine(32)-2'-O)-methyltransferase</fullName>
    </alternativeName>
    <alternativeName>
        <fullName evidence="5">tRNA Cm32/Um32 methyltransferase</fullName>
    </alternativeName>
</protein>
<dbReference type="KEGG" id="gsn:YC6258_03229"/>
<evidence type="ECO:0000313" key="7">
    <source>
        <dbReference type="EMBL" id="AJQ95265.1"/>
    </source>
</evidence>
<evidence type="ECO:0000256" key="2">
    <source>
        <dbReference type="ARBA" id="ARBA00022603"/>
    </source>
</evidence>
<dbReference type="InterPro" id="IPR029028">
    <property type="entry name" value="Alpha/beta_knot_MTases"/>
</dbReference>
<dbReference type="GO" id="GO:0106339">
    <property type="term" value="F:tRNA (cytidine(32)-2'-O)-methyltransferase activity"/>
    <property type="evidence" value="ECO:0007669"/>
    <property type="project" value="RHEA"/>
</dbReference>
<proteinExistence type="inferred from homology"/>